<keyword evidence="3 5" id="KW-0418">Kinase</keyword>
<dbReference type="InterPro" id="IPR052700">
    <property type="entry name" value="Carb_kinase_PfkB-like"/>
</dbReference>
<dbReference type="Gene3D" id="3.40.1190.20">
    <property type="match status" value="1"/>
</dbReference>
<comment type="similarity">
    <text evidence="1">Belongs to the carbohydrate kinase PfkB family.</text>
</comment>
<evidence type="ECO:0000313" key="5">
    <source>
        <dbReference type="EMBL" id="TGY44524.1"/>
    </source>
</evidence>
<dbReference type="SUPFAM" id="SSF53613">
    <property type="entry name" value="Ribokinase-like"/>
    <property type="match status" value="1"/>
</dbReference>
<dbReference type="AlphaFoldDB" id="A0A4S2DTF8"/>
<dbReference type="InterPro" id="IPR011611">
    <property type="entry name" value="PfkB_dom"/>
</dbReference>
<gene>
    <name evidence="5" type="ORF">E5347_06830</name>
</gene>
<feature type="domain" description="Carbohydrate kinase PfkB" evidence="4">
    <location>
        <begin position="3"/>
        <end position="214"/>
    </location>
</feature>
<proteinExistence type="inferred from homology"/>
<dbReference type="CDD" id="cd01166">
    <property type="entry name" value="KdgK"/>
    <property type="match status" value="1"/>
</dbReference>
<evidence type="ECO:0000313" key="6">
    <source>
        <dbReference type="Proteomes" id="UP000306888"/>
    </source>
</evidence>
<dbReference type="EMBL" id="SRYR01000001">
    <property type="protein sequence ID" value="TGY44524.1"/>
    <property type="molecule type" value="Genomic_DNA"/>
</dbReference>
<keyword evidence="6" id="KW-1185">Reference proteome</keyword>
<sequence length="336" mass="37918">MNILAFGEVMMRLMPPDYKLLSQSDSLNFLYTGTGVNILSGLYKMGNTVYLATSLPSNNVGYAAAANLRKLGINDNYILYKNQHIGIYFLEMGIGDRPSRVTYMNRKDSSFANSNIEDYEIEKMLEGKSCIHLCGISLAINENIRNLVYTLAKKAKEKNIKVIFDCNFRESLWKEEEKIKAKEEYEKILKLSDIVFAGEKDGELLLGIEAPEELKGNDKTKFILNSMRKLYGIEIMVGTKRRNDGKKQFLQGYLLDNEDFILSKEYELTIYDRVGAGDGFAAGAIHGILNGFDKKEAIEFATCSGVLAHTTYGDSPVLGVEDIKRFMNNKHVDLIR</sequence>
<dbReference type="PANTHER" id="PTHR43320:SF2">
    <property type="entry name" value="2-DEHYDRO-3-DEOXYGLUCONOKINASE_2-DEHYDRO-3-DEOXYGALACTONOKINASE"/>
    <property type="match status" value="1"/>
</dbReference>
<evidence type="ECO:0000259" key="4">
    <source>
        <dbReference type="Pfam" id="PF00294"/>
    </source>
</evidence>
<evidence type="ECO:0000256" key="3">
    <source>
        <dbReference type="ARBA" id="ARBA00022777"/>
    </source>
</evidence>
<organism evidence="5 6">
    <name type="scientific">Clostridium sartagoforme</name>
    <dbReference type="NCBI Taxonomy" id="84031"/>
    <lineage>
        <taxon>Bacteria</taxon>
        <taxon>Bacillati</taxon>
        <taxon>Bacillota</taxon>
        <taxon>Clostridia</taxon>
        <taxon>Eubacteriales</taxon>
        <taxon>Clostridiaceae</taxon>
        <taxon>Clostridium</taxon>
    </lineage>
</organism>
<dbReference type="PANTHER" id="PTHR43320">
    <property type="entry name" value="SUGAR KINASE"/>
    <property type="match status" value="1"/>
</dbReference>
<name>A0A4S2DTF8_9CLOT</name>
<comment type="caution">
    <text evidence="5">The sequence shown here is derived from an EMBL/GenBank/DDBJ whole genome shotgun (WGS) entry which is preliminary data.</text>
</comment>
<dbReference type="RefSeq" id="WP_136005758.1">
    <property type="nucleotide sequence ID" value="NZ_SRYR01000001.1"/>
</dbReference>
<dbReference type="Proteomes" id="UP000306888">
    <property type="component" value="Unassembled WGS sequence"/>
</dbReference>
<dbReference type="OrthoDB" id="9813569at2"/>
<keyword evidence="2" id="KW-0808">Transferase</keyword>
<feature type="domain" description="Carbohydrate kinase PfkB" evidence="4">
    <location>
        <begin position="262"/>
        <end position="314"/>
    </location>
</feature>
<protein>
    <submittedName>
        <fullName evidence="5">Sugar kinase</fullName>
    </submittedName>
</protein>
<dbReference type="InterPro" id="IPR029056">
    <property type="entry name" value="Ribokinase-like"/>
</dbReference>
<accession>A0A4S2DTF8</accession>
<dbReference type="GO" id="GO:0016301">
    <property type="term" value="F:kinase activity"/>
    <property type="evidence" value="ECO:0007669"/>
    <property type="project" value="UniProtKB-KW"/>
</dbReference>
<evidence type="ECO:0000256" key="1">
    <source>
        <dbReference type="ARBA" id="ARBA00010688"/>
    </source>
</evidence>
<reference evidence="5 6" key="1">
    <citation type="submission" date="2019-04" db="EMBL/GenBank/DDBJ databases">
        <title>Microbes associate with the intestines of laboratory mice.</title>
        <authorList>
            <person name="Navarre W."/>
            <person name="Wong E."/>
            <person name="Huang K."/>
            <person name="Tropini C."/>
            <person name="Ng K."/>
            <person name="Yu B."/>
        </authorList>
    </citation>
    <scope>NUCLEOTIDE SEQUENCE [LARGE SCALE GENOMIC DNA]</scope>
    <source>
        <strain evidence="5 6">NM50_B9-20</strain>
    </source>
</reference>
<evidence type="ECO:0000256" key="2">
    <source>
        <dbReference type="ARBA" id="ARBA00022679"/>
    </source>
</evidence>
<dbReference type="Pfam" id="PF00294">
    <property type="entry name" value="PfkB"/>
    <property type="match status" value="2"/>
</dbReference>